<feature type="compositionally biased region" description="Acidic residues" evidence="1">
    <location>
        <begin position="557"/>
        <end position="569"/>
    </location>
</feature>
<gene>
    <name evidence="2" type="ORF">DGAL_LOCUS3275</name>
</gene>
<dbReference type="OrthoDB" id="6348552at2759"/>
<reference evidence="2" key="1">
    <citation type="submission" date="2021-11" db="EMBL/GenBank/DDBJ databases">
        <authorList>
            <person name="Schell T."/>
        </authorList>
    </citation>
    <scope>NUCLEOTIDE SEQUENCE</scope>
    <source>
        <strain evidence="2">M5</strain>
    </source>
</reference>
<feature type="region of interest" description="Disordered" evidence="1">
    <location>
        <begin position="548"/>
        <end position="571"/>
    </location>
</feature>
<sequence>MPSQRCADPTRIVTAGNVDAALVPGFPMLLQWIYKECMLNKEKKSRERRFTNEALIRKHSYEVFYSNLAGAIPCLSTVKSKLYQYDGSVPEGVINVKYLKDFLFQNNLPFIVSLSEDCTAIVAKREYDTASNSVIGVSLPMEANGLRNHKLAVVTHVKSIVDVFERFPRATLVLIVMAQPLMDGIPPIRILSFYTDNKFTAEDVTARMHTIISALAAEGILALVCSADGDAREMKFMRETEELGLPVPKSIPVGQEILYTLKQKYFYFAALRIPCGISVQDPVHLGAKERMRLLRSEKFLAIGNFIASPVHLETVMNQYDKSRHLLKPEDLNAHDKMNYGSAERLCKPHISQLLEHVEGSEATQFYLRLMYYSSSSYLDKALSPLDRVYRIWYVAFSLRLWRYWITCDKAYTLAANFMTLNVYLCVEFNGHALVLIILALHDKPESFKPWLCTSQPCESYFRGGHSCTANYSTMINFTARDFFKCRCRKIDATIRLTAEGVKDGLSYPRFERPFDQPPNTKVWDMPSMEEMDAKIRLALKDAEEDLKKLENSRESSGYDDDSDLLDESDESHYDVSPDQIVSFSNQKSAEDVLRVDADNDEFDALSAVMNGTFRDISKTHPVHSNIENTAFATISRSDGHIQVVSKQTICWFLEGMVWKNSRDRKWRFKGCPSDFFEKQKKITTVEKMTLKKGHWAVFITIDGKDYLLGQVLALVTVDGKINNYISEWRGDEKIEIRALCQWYDMERENGKFTVMVIIHANTTFVLVPSHPKVMQFDDGHCLMLDQTAVSQLSRFCKFQ</sequence>
<comment type="caution">
    <text evidence="2">The sequence shown here is derived from an EMBL/GenBank/DDBJ whole genome shotgun (WGS) entry which is preliminary data.</text>
</comment>
<keyword evidence="3" id="KW-1185">Reference proteome</keyword>
<dbReference type="PANTHER" id="PTHR33173">
    <property type="match status" value="1"/>
</dbReference>
<dbReference type="Proteomes" id="UP000789390">
    <property type="component" value="Unassembled WGS sequence"/>
</dbReference>
<dbReference type="PANTHER" id="PTHR33173:SF2">
    <property type="entry name" value="MYND-TYPE DOMAIN-CONTAINING PROTEIN"/>
    <property type="match status" value="1"/>
</dbReference>
<name>A0A8J2RQI8_9CRUS</name>
<protein>
    <submittedName>
        <fullName evidence="2">Uncharacterized protein</fullName>
    </submittedName>
</protein>
<organism evidence="2 3">
    <name type="scientific">Daphnia galeata</name>
    <dbReference type="NCBI Taxonomy" id="27404"/>
    <lineage>
        <taxon>Eukaryota</taxon>
        <taxon>Metazoa</taxon>
        <taxon>Ecdysozoa</taxon>
        <taxon>Arthropoda</taxon>
        <taxon>Crustacea</taxon>
        <taxon>Branchiopoda</taxon>
        <taxon>Diplostraca</taxon>
        <taxon>Cladocera</taxon>
        <taxon>Anomopoda</taxon>
        <taxon>Daphniidae</taxon>
        <taxon>Daphnia</taxon>
    </lineage>
</organism>
<dbReference type="AlphaFoldDB" id="A0A8J2RQI8"/>
<accession>A0A8J2RQI8</accession>
<evidence type="ECO:0000256" key="1">
    <source>
        <dbReference type="SAM" id="MobiDB-lite"/>
    </source>
</evidence>
<proteinExistence type="predicted"/>
<dbReference type="EMBL" id="CAKKLH010000047">
    <property type="protein sequence ID" value="CAH0100979.1"/>
    <property type="molecule type" value="Genomic_DNA"/>
</dbReference>
<evidence type="ECO:0000313" key="3">
    <source>
        <dbReference type="Proteomes" id="UP000789390"/>
    </source>
</evidence>
<evidence type="ECO:0000313" key="2">
    <source>
        <dbReference type="EMBL" id="CAH0100979.1"/>
    </source>
</evidence>